<dbReference type="Pfam" id="PF00795">
    <property type="entry name" value="CN_hydrolase"/>
    <property type="match status" value="1"/>
</dbReference>
<dbReference type="EMBL" id="VYZN01000055">
    <property type="protein sequence ID" value="KAE9526203.1"/>
    <property type="molecule type" value="Genomic_DNA"/>
</dbReference>
<comment type="caution">
    <text evidence="6">The sequence shown here is derived from an EMBL/GenBank/DDBJ whole genome shotgun (WGS) entry which is preliminary data.</text>
</comment>
<dbReference type="PANTHER" id="PTHR23088:SF30">
    <property type="entry name" value="OMEGA-AMIDASE NIT2"/>
    <property type="match status" value="1"/>
</dbReference>
<gene>
    <name evidence="6" type="ORF">AGLY_013834</name>
</gene>
<dbReference type="GO" id="GO:0005739">
    <property type="term" value="C:mitochondrion"/>
    <property type="evidence" value="ECO:0007669"/>
    <property type="project" value="TreeGrafter"/>
</dbReference>
<dbReference type="Gene3D" id="3.60.110.10">
    <property type="entry name" value="Carbon-nitrogen hydrolase"/>
    <property type="match status" value="1"/>
</dbReference>
<dbReference type="PANTHER" id="PTHR23088">
    <property type="entry name" value="NITRILASE-RELATED"/>
    <property type="match status" value="1"/>
</dbReference>
<proteinExistence type="predicted"/>
<comment type="catalytic activity">
    <reaction evidence="4">
        <text>2-oxosuccinamate + H2O = oxaloacetate + NH4(+)</text>
        <dbReference type="Rhea" id="RHEA:59412"/>
        <dbReference type="ChEBI" id="CHEBI:15377"/>
        <dbReference type="ChEBI" id="CHEBI:16452"/>
        <dbReference type="ChEBI" id="CHEBI:28938"/>
        <dbReference type="ChEBI" id="CHEBI:57735"/>
        <dbReference type="EC" id="3.5.1.3"/>
    </reaction>
    <physiologicalReaction direction="left-to-right" evidence="4">
        <dbReference type="Rhea" id="RHEA:59413"/>
    </physiologicalReaction>
</comment>
<dbReference type="GO" id="GO:0006541">
    <property type="term" value="P:glutamine metabolic process"/>
    <property type="evidence" value="ECO:0007669"/>
    <property type="project" value="TreeGrafter"/>
</dbReference>
<organism evidence="6 7">
    <name type="scientific">Aphis glycines</name>
    <name type="common">Soybean aphid</name>
    <dbReference type="NCBI Taxonomy" id="307491"/>
    <lineage>
        <taxon>Eukaryota</taxon>
        <taxon>Metazoa</taxon>
        <taxon>Ecdysozoa</taxon>
        <taxon>Arthropoda</taxon>
        <taxon>Hexapoda</taxon>
        <taxon>Insecta</taxon>
        <taxon>Pterygota</taxon>
        <taxon>Neoptera</taxon>
        <taxon>Paraneoptera</taxon>
        <taxon>Hemiptera</taxon>
        <taxon>Sternorrhyncha</taxon>
        <taxon>Aphidomorpha</taxon>
        <taxon>Aphidoidea</taxon>
        <taxon>Aphididae</taxon>
        <taxon>Aphidini</taxon>
        <taxon>Aphis</taxon>
        <taxon>Aphis</taxon>
    </lineage>
</organism>
<dbReference type="Proteomes" id="UP000475862">
    <property type="component" value="Unassembled WGS sequence"/>
</dbReference>
<dbReference type="SUPFAM" id="SSF56317">
    <property type="entry name" value="Carbon-nitrogen hydrolase"/>
    <property type="match status" value="1"/>
</dbReference>
<dbReference type="InterPro" id="IPR036526">
    <property type="entry name" value="C-N_Hydrolase_sf"/>
</dbReference>
<sequence length="220" mass="25408">MSPGNTLNTFQLGKFKVGLGICHDMRFSEMAALYRKQGCDLLIYPGAFCTELGPPHWSLLIRFRALENQTFVIAASPARDTKSNYVAWGHSMVADPWGTIVEEANEKDMDLYVDLDFTLRENIKRQIPIGNQRRTDIYDTIDMKNIKIRSETKLPFTNTGCWASTWLTGTRGGWQRRRQRQQWSVVTRQWRRFKQVVAKPMSTAPVAKVTLRPFAKRCIF</sequence>
<evidence type="ECO:0000256" key="3">
    <source>
        <dbReference type="ARBA" id="ARBA00041576"/>
    </source>
</evidence>
<keyword evidence="7" id="KW-1185">Reference proteome</keyword>
<evidence type="ECO:0000256" key="2">
    <source>
        <dbReference type="ARBA" id="ARBA00039118"/>
    </source>
</evidence>
<dbReference type="AlphaFoldDB" id="A0A6G0T626"/>
<dbReference type="GO" id="GO:0006107">
    <property type="term" value="P:oxaloacetate metabolic process"/>
    <property type="evidence" value="ECO:0007669"/>
    <property type="project" value="TreeGrafter"/>
</dbReference>
<accession>A0A6G0T626</accession>
<feature type="domain" description="CN hydrolase" evidence="5">
    <location>
        <begin position="1"/>
        <end position="117"/>
    </location>
</feature>
<dbReference type="OrthoDB" id="10250282at2759"/>
<evidence type="ECO:0000256" key="1">
    <source>
        <dbReference type="ARBA" id="ARBA00036637"/>
    </source>
</evidence>
<evidence type="ECO:0000256" key="4">
    <source>
        <dbReference type="ARBA" id="ARBA00048745"/>
    </source>
</evidence>
<dbReference type="GO" id="GO:0006528">
    <property type="term" value="P:asparagine metabolic process"/>
    <property type="evidence" value="ECO:0007669"/>
    <property type="project" value="TreeGrafter"/>
</dbReference>
<evidence type="ECO:0000313" key="7">
    <source>
        <dbReference type="Proteomes" id="UP000475862"/>
    </source>
</evidence>
<reference evidence="6 7" key="1">
    <citation type="submission" date="2019-08" db="EMBL/GenBank/DDBJ databases">
        <title>The genome of the soybean aphid Biotype 1, its phylome, world population structure and adaptation to the North American continent.</title>
        <authorList>
            <person name="Giordano R."/>
            <person name="Donthu R.K."/>
            <person name="Hernandez A.G."/>
            <person name="Wright C.L."/>
            <person name="Zimin A.V."/>
        </authorList>
    </citation>
    <scope>NUCLEOTIDE SEQUENCE [LARGE SCALE GENOMIC DNA]</scope>
    <source>
        <tissue evidence="6">Whole aphids</tissue>
    </source>
</reference>
<dbReference type="GO" id="GO:0050152">
    <property type="term" value="F:omega-amidase activity"/>
    <property type="evidence" value="ECO:0007669"/>
    <property type="project" value="UniProtKB-EC"/>
</dbReference>
<dbReference type="InterPro" id="IPR003010">
    <property type="entry name" value="C-N_Hydrolase"/>
</dbReference>
<dbReference type="EC" id="3.5.1.3" evidence="2"/>
<evidence type="ECO:0000259" key="5">
    <source>
        <dbReference type="PROSITE" id="PS50263"/>
    </source>
</evidence>
<comment type="catalytic activity">
    <reaction evidence="1">
        <text>2-oxoglutaramate + H2O = 2-oxoglutarate + NH4(+)</text>
        <dbReference type="Rhea" id="RHEA:32963"/>
        <dbReference type="ChEBI" id="CHEBI:15377"/>
        <dbReference type="ChEBI" id="CHEBI:16769"/>
        <dbReference type="ChEBI" id="CHEBI:16810"/>
        <dbReference type="ChEBI" id="CHEBI:28938"/>
        <dbReference type="EC" id="3.5.1.3"/>
    </reaction>
    <physiologicalReaction direction="left-to-right" evidence="1">
        <dbReference type="Rhea" id="RHEA:32964"/>
    </physiologicalReaction>
</comment>
<protein>
    <recommendedName>
        <fullName evidence="2">omega-amidase</fullName>
        <ecNumber evidence="2">3.5.1.3</ecNumber>
    </recommendedName>
    <alternativeName>
        <fullName evidence="3">Nitrilase homolog 2</fullName>
    </alternativeName>
</protein>
<evidence type="ECO:0000313" key="6">
    <source>
        <dbReference type="EMBL" id="KAE9526203.1"/>
    </source>
</evidence>
<name>A0A6G0T626_APHGL</name>
<dbReference type="PROSITE" id="PS50263">
    <property type="entry name" value="CN_HYDROLASE"/>
    <property type="match status" value="1"/>
</dbReference>